<comment type="caution">
    <text evidence="1">The sequence shown here is derived from an EMBL/GenBank/DDBJ whole genome shotgun (WGS) entry which is preliminary data.</text>
</comment>
<evidence type="ECO:0000313" key="1">
    <source>
        <dbReference type="EMBL" id="EXI89974.1"/>
    </source>
</evidence>
<gene>
    <name evidence="1" type="ORF">AW11_01156</name>
</gene>
<dbReference type="EMBL" id="JEMY01000011">
    <property type="protein sequence ID" value="EXI89974.1"/>
    <property type="molecule type" value="Genomic_DNA"/>
</dbReference>
<dbReference type="Proteomes" id="UP000022141">
    <property type="component" value="Unassembled WGS sequence"/>
</dbReference>
<dbReference type="PATRIC" id="fig|1454004.3.peg.1211"/>
<dbReference type="AlphaFoldDB" id="A0A011RFK8"/>
<protein>
    <submittedName>
        <fullName evidence="1">Uncharacterized protein</fullName>
    </submittedName>
</protein>
<organism evidence="1 2">
    <name type="scientific">Accumulibacter regalis</name>
    <dbReference type="NCBI Taxonomy" id="522306"/>
    <lineage>
        <taxon>Bacteria</taxon>
        <taxon>Pseudomonadati</taxon>
        <taxon>Pseudomonadota</taxon>
        <taxon>Betaproteobacteria</taxon>
        <taxon>Candidatus Accumulibacter</taxon>
    </lineage>
</organism>
<sequence length="285" mass="31734">MPETPEQATERYLRSGEHDAHFRAWPGNDFLARVHCGEAALRAALIAAVHSRTLHLAFPEAVINLDIVAFTREKVAPMVRGLFPACEQALVLDLLERSVILLTPATIDAQLQSTPWLATAWDLANLYLAGLGADLLAEDAPGLLGLSEETTCYLSAASFDAPGRFEDFVVHEAAHIFHNCKRETIGLRATRTREWLLEIDFGKRETFAYACEAYSRLQALGDGPRERQRLLTEHEQGSMPPDERVDAVEYVEILREAVAVRNGWKRILQRCSPPRVARRALLGAA</sequence>
<evidence type="ECO:0000313" key="2">
    <source>
        <dbReference type="Proteomes" id="UP000022141"/>
    </source>
</evidence>
<name>A0A011RFK8_ACCRE</name>
<reference evidence="1" key="1">
    <citation type="submission" date="2014-02" db="EMBL/GenBank/DDBJ databases">
        <title>Expanding our view of genomic diversity in Candidatus Accumulibacter clades.</title>
        <authorList>
            <person name="Skennerton C.T."/>
            <person name="Barr J.J."/>
            <person name="Slater F.R."/>
            <person name="Bond P.L."/>
            <person name="Tyson G.W."/>
        </authorList>
    </citation>
    <scope>NUCLEOTIDE SEQUENCE [LARGE SCALE GENOMIC DNA]</scope>
</reference>
<proteinExistence type="predicted"/>
<keyword evidence="2" id="KW-1185">Reference proteome</keyword>
<accession>A0A011RFK8</accession>